<feature type="transmembrane region" description="Helical" evidence="1">
    <location>
        <begin position="170"/>
        <end position="198"/>
    </location>
</feature>
<keyword evidence="1" id="KW-0472">Membrane</keyword>
<dbReference type="Proteomes" id="UP001240643">
    <property type="component" value="Unassembled WGS sequence"/>
</dbReference>
<sequence>MLSRNKFKIYWPIFLEKRYIFLSFFAGLIFLLNFLISNIISDRWINSIIQWTTQSNFIAFAVVLFYLFFSKSPLFKTNFLVLFAGNNLYVAGIGFWIILFPAVFVGLPEYVVPINNIDETLNNLHHDFFSYFWNHCITQICYFLFTISVFRSGDKNFMYPAKIRNLFASILIWSTYYIVIFGIALSLTTKIFPVYGIFSNFNPNTIYETYNGHKLFNGRVLSVSIIGIYLIGLIIVYLNWRISIQLNSDTSKKLLKNIDLK</sequence>
<keyword evidence="3" id="KW-1185">Reference proteome</keyword>
<feature type="transmembrane region" description="Helical" evidence="1">
    <location>
        <begin position="48"/>
        <end position="69"/>
    </location>
</feature>
<protein>
    <recommendedName>
        <fullName evidence="4">DUF1600 domain-containing protein</fullName>
    </recommendedName>
</protein>
<reference evidence="2" key="1">
    <citation type="submission" date="2023-07" db="EMBL/GenBank/DDBJ databases">
        <title>Genomic Encyclopedia of Type Strains, Phase IV (KMG-IV): sequencing the most valuable type-strain genomes for metagenomic binning, comparative biology and taxonomic classification.</title>
        <authorList>
            <person name="Goeker M."/>
        </authorList>
    </citation>
    <scope>NUCLEOTIDE SEQUENCE [LARGE SCALE GENOMIC DNA]</scope>
    <source>
        <strain evidence="2">DSM 21204</strain>
    </source>
</reference>
<evidence type="ECO:0000313" key="2">
    <source>
        <dbReference type="EMBL" id="MDQ0513751.1"/>
    </source>
</evidence>
<evidence type="ECO:0000313" key="3">
    <source>
        <dbReference type="Proteomes" id="UP001240643"/>
    </source>
</evidence>
<name>A0ABU0LYH2_9BACT</name>
<feature type="transmembrane region" description="Helical" evidence="1">
    <location>
        <begin position="81"/>
        <end position="108"/>
    </location>
</feature>
<keyword evidence="1" id="KW-0812">Transmembrane</keyword>
<evidence type="ECO:0008006" key="4">
    <source>
        <dbReference type="Google" id="ProtNLM"/>
    </source>
</evidence>
<evidence type="ECO:0000256" key="1">
    <source>
        <dbReference type="SAM" id="Phobius"/>
    </source>
</evidence>
<gene>
    <name evidence="2" type="ORF">J2Z62_000189</name>
</gene>
<feature type="transmembrane region" description="Helical" evidence="1">
    <location>
        <begin position="20"/>
        <end position="36"/>
    </location>
</feature>
<organism evidence="2 3">
    <name type="scientific">Mycoplasmoides fastidiosum</name>
    <dbReference type="NCBI Taxonomy" id="92758"/>
    <lineage>
        <taxon>Bacteria</taxon>
        <taxon>Bacillati</taxon>
        <taxon>Mycoplasmatota</taxon>
        <taxon>Mycoplasmoidales</taxon>
        <taxon>Mycoplasmoidaceae</taxon>
        <taxon>Mycoplasmoides</taxon>
    </lineage>
</organism>
<accession>A0ABU0LYH2</accession>
<keyword evidence="1" id="KW-1133">Transmembrane helix</keyword>
<proteinExistence type="predicted"/>
<dbReference type="EMBL" id="JAUSWO010000001">
    <property type="protein sequence ID" value="MDQ0513751.1"/>
    <property type="molecule type" value="Genomic_DNA"/>
</dbReference>
<feature type="transmembrane region" description="Helical" evidence="1">
    <location>
        <begin position="218"/>
        <end position="238"/>
    </location>
</feature>
<feature type="transmembrane region" description="Helical" evidence="1">
    <location>
        <begin position="128"/>
        <end position="150"/>
    </location>
</feature>
<comment type="caution">
    <text evidence="2">The sequence shown here is derived from an EMBL/GenBank/DDBJ whole genome shotgun (WGS) entry which is preliminary data.</text>
</comment>